<comment type="cofactor">
    <cofactor evidence="12">
        <name>[4Fe-4S] cluster</name>
        <dbReference type="ChEBI" id="CHEBI:49883"/>
    </cofactor>
    <text evidence="12">Binds 1 [4Fe-4S] cluster.</text>
</comment>
<dbReference type="SMART" id="SM00478">
    <property type="entry name" value="ENDO3c"/>
    <property type="match status" value="1"/>
</dbReference>
<evidence type="ECO:0000256" key="3">
    <source>
        <dbReference type="ARBA" id="ARBA00022723"/>
    </source>
</evidence>
<keyword evidence="4 12" id="KW-0227">DNA damage</keyword>
<dbReference type="SUPFAM" id="SSF48150">
    <property type="entry name" value="DNA-glycosylase"/>
    <property type="match status" value="1"/>
</dbReference>
<feature type="binding site" evidence="12">
    <location>
        <position position="209"/>
    </location>
    <ligand>
        <name>[4Fe-4S] cluster</name>
        <dbReference type="ChEBI" id="CHEBI:49883"/>
    </ligand>
</feature>
<evidence type="ECO:0000256" key="11">
    <source>
        <dbReference type="ARBA" id="ARBA00023295"/>
    </source>
</evidence>
<keyword evidence="6 12" id="KW-0408">Iron</keyword>
<keyword evidence="8 12" id="KW-0238">DNA-binding</keyword>
<keyword evidence="14" id="KW-0540">Nuclease</keyword>
<dbReference type="STRING" id="57664.SAMN05661003_1187"/>
<dbReference type="InterPro" id="IPR004036">
    <property type="entry name" value="Endonuclease-III-like_CS2"/>
</dbReference>
<dbReference type="PANTHER" id="PTHR10359:SF18">
    <property type="entry name" value="ENDONUCLEASE III"/>
    <property type="match status" value="1"/>
</dbReference>
<dbReference type="FunFam" id="1.10.340.30:FF:000001">
    <property type="entry name" value="Endonuclease III"/>
    <property type="match status" value="1"/>
</dbReference>
<comment type="catalytic activity">
    <reaction evidence="12">
        <text>2'-deoxyribonucleotide-(2'-deoxyribose 5'-phosphate)-2'-deoxyribonucleotide-DNA = a 3'-end 2'-deoxyribonucleotide-(2,3-dehydro-2,3-deoxyribose 5'-phosphate)-DNA + a 5'-end 5'-phospho-2'-deoxyribonucleoside-DNA + H(+)</text>
        <dbReference type="Rhea" id="RHEA:66592"/>
        <dbReference type="Rhea" id="RHEA-COMP:13180"/>
        <dbReference type="Rhea" id="RHEA-COMP:16897"/>
        <dbReference type="Rhea" id="RHEA-COMP:17067"/>
        <dbReference type="ChEBI" id="CHEBI:15378"/>
        <dbReference type="ChEBI" id="CHEBI:136412"/>
        <dbReference type="ChEBI" id="CHEBI:157695"/>
        <dbReference type="ChEBI" id="CHEBI:167181"/>
        <dbReference type="EC" id="4.2.99.18"/>
    </reaction>
</comment>
<dbReference type="PROSITE" id="PS01155">
    <property type="entry name" value="ENDONUCLEASE_III_2"/>
    <property type="match status" value="1"/>
</dbReference>
<sequence>MLVRETMACDGISQILNYLLSCYPQAACSLNFQNPYELLISTILSAQTTDVRVNQVTKELFIYYSDPFKLASAKIDNIEQILRSIGCYRVKSRNIILCAQQLVNQFNGVVPKNFEELVKLPGVGRKTANVVLSNAFNIPRLAVDTHVRRVSYRLGLSDSTDVRVIEQDLCRKITPELWCKVSHLLIFHGRNCCKARRPACSECCLIHLCPKNIKSFL</sequence>
<evidence type="ECO:0000256" key="1">
    <source>
        <dbReference type="ARBA" id="ARBA00008343"/>
    </source>
</evidence>
<keyword evidence="3 12" id="KW-0479">Metal-binding</keyword>
<feature type="binding site" evidence="12">
    <location>
        <position position="203"/>
    </location>
    <ligand>
        <name>[4Fe-4S] cluster</name>
        <dbReference type="ChEBI" id="CHEBI:49883"/>
    </ligand>
</feature>
<evidence type="ECO:0000313" key="15">
    <source>
        <dbReference type="Proteomes" id="UP000243205"/>
    </source>
</evidence>
<dbReference type="PIRSF" id="PIRSF001435">
    <property type="entry name" value="Nth"/>
    <property type="match status" value="1"/>
</dbReference>
<dbReference type="Gene3D" id="1.10.340.30">
    <property type="entry name" value="Hypothetical protein, domain 2"/>
    <property type="match status" value="1"/>
</dbReference>
<keyword evidence="7 12" id="KW-0411">Iron-sulfur</keyword>
<dbReference type="PANTHER" id="PTHR10359">
    <property type="entry name" value="A/G-SPECIFIC ADENINE GLYCOSYLASE/ENDONUCLEASE III"/>
    <property type="match status" value="1"/>
</dbReference>
<dbReference type="Pfam" id="PF00730">
    <property type="entry name" value="HhH-GPD"/>
    <property type="match status" value="1"/>
</dbReference>
<dbReference type="RefSeq" id="WP_216095215.1">
    <property type="nucleotide sequence ID" value="NZ_FNAQ01000018.1"/>
</dbReference>
<gene>
    <name evidence="12" type="primary">nth</name>
    <name evidence="14" type="ORF">SAMN05661003_1187</name>
</gene>
<dbReference type="Pfam" id="PF00633">
    <property type="entry name" value="HHH"/>
    <property type="match status" value="1"/>
</dbReference>
<dbReference type="GO" id="GO:0019104">
    <property type="term" value="F:DNA N-glycosylase activity"/>
    <property type="evidence" value="ECO:0007669"/>
    <property type="project" value="UniProtKB-UniRule"/>
</dbReference>
<dbReference type="InterPro" id="IPR000445">
    <property type="entry name" value="HhH_motif"/>
</dbReference>
<evidence type="ECO:0000256" key="2">
    <source>
        <dbReference type="ARBA" id="ARBA00022485"/>
    </source>
</evidence>
<keyword evidence="14" id="KW-0255">Endonuclease</keyword>
<evidence type="ECO:0000259" key="13">
    <source>
        <dbReference type="SMART" id="SM00478"/>
    </source>
</evidence>
<evidence type="ECO:0000256" key="10">
    <source>
        <dbReference type="ARBA" id="ARBA00023239"/>
    </source>
</evidence>
<dbReference type="GO" id="GO:0051539">
    <property type="term" value="F:4 iron, 4 sulfur cluster binding"/>
    <property type="evidence" value="ECO:0007669"/>
    <property type="project" value="UniProtKB-UniRule"/>
</dbReference>
<dbReference type="EC" id="4.2.99.18" evidence="12"/>
<keyword evidence="2 12" id="KW-0004">4Fe-4S</keyword>
<dbReference type="InterPro" id="IPR005759">
    <property type="entry name" value="Nth"/>
</dbReference>
<feature type="binding site" evidence="12">
    <location>
        <position position="200"/>
    </location>
    <ligand>
        <name>[4Fe-4S] cluster</name>
        <dbReference type="ChEBI" id="CHEBI:49883"/>
    </ligand>
</feature>
<evidence type="ECO:0000256" key="7">
    <source>
        <dbReference type="ARBA" id="ARBA00023014"/>
    </source>
</evidence>
<keyword evidence="9 12" id="KW-0234">DNA repair</keyword>
<feature type="domain" description="HhH-GPD" evidence="13">
    <location>
        <begin position="44"/>
        <end position="191"/>
    </location>
</feature>
<evidence type="ECO:0000256" key="6">
    <source>
        <dbReference type="ARBA" id="ARBA00023004"/>
    </source>
</evidence>
<reference evidence="15" key="1">
    <citation type="submission" date="2016-10" db="EMBL/GenBank/DDBJ databases">
        <authorList>
            <person name="Varghese N."/>
            <person name="Submissions S."/>
        </authorList>
    </citation>
    <scope>NUCLEOTIDE SEQUENCE [LARGE SCALE GENOMIC DNA]</scope>
    <source>
        <strain evidence="15">DSM 8987</strain>
    </source>
</reference>
<dbReference type="GO" id="GO:0006285">
    <property type="term" value="P:base-excision repair, AP site formation"/>
    <property type="evidence" value="ECO:0007669"/>
    <property type="project" value="TreeGrafter"/>
</dbReference>
<dbReference type="GO" id="GO:0046872">
    <property type="term" value="F:metal ion binding"/>
    <property type="evidence" value="ECO:0007669"/>
    <property type="project" value="UniProtKB-KW"/>
</dbReference>
<dbReference type="NCBIfam" id="TIGR01083">
    <property type="entry name" value="nth"/>
    <property type="match status" value="1"/>
</dbReference>
<protein>
    <recommendedName>
        <fullName evidence="12">Endonuclease III</fullName>
        <ecNumber evidence="12">4.2.99.18</ecNumber>
    </recommendedName>
    <alternativeName>
        <fullName evidence="12">DNA-(apurinic or apyrimidinic site) lyase</fullName>
    </alternativeName>
</protein>
<dbReference type="Proteomes" id="UP000243205">
    <property type="component" value="Unassembled WGS sequence"/>
</dbReference>
<evidence type="ECO:0000256" key="5">
    <source>
        <dbReference type="ARBA" id="ARBA00022801"/>
    </source>
</evidence>
<dbReference type="AlphaFoldDB" id="A0A1G7E617"/>
<evidence type="ECO:0000256" key="12">
    <source>
        <dbReference type="HAMAP-Rule" id="MF_00942"/>
    </source>
</evidence>
<name>A0A1G7E617_9BACT</name>
<dbReference type="InterPro" id="IPR003265">
    <property type="entry name" value="HhH-GPD_domain"/>
</dbReference>
<dbReference type="GO" id="GO:0140078">
    <property type="term" value="F:class I DNA-(apurinic or apyrimidinic site) endonuclease activity"/>
    <property type="evidence" value="ECO:0007669"/>
    <property type="project" value="UniProtKB-EC"/>
</dbReference>
<dbReference type="CDD" id="cd00056">
    <property type="entry name" value="ENDO3c"/>
    <property type="match status" value="1"/>
</dbReference>
<evidence type="ECO:0000256" key="8">
    <source>
        <dbReference type="ARBA" id="ARBA00023125"/>
    </source>
</evidence>
<organism evidence="14 15">
    <name type="scientific">Desulfuromonas thiophila</name>
    <dbReference type="NCBI Taxonomy" id="57664"/>
    <lineage>
        <taxon>Bacteria</taxon>
        <taxon>Pseudomonadati</taxon>
        <taxon>Thermodesulfobacteriota</taxon>
        <taxon>Desulfuromonadia</taxon>
        <taxon>Desulfuromonadales</taxon>
        <taxon>Desulfuromonadaceae</taxon>
        <taxon>Desulfuromonas</taxon>
    </lineage>
</organism>
<keyword evidence="11 12" id="KW-0326">Glycosidase</keyword>
<evidence type="ECO:0000256" key="4">
    <source>
        <dbReference type="ARBA" id="ARBA00022763"/>
    </source>
</evidence>
<dbReference type="PROSITE" id="PS00764">
    <property type="entry name" value="ENDONUCLEASE_III_1"/>
    <property type="match status" value="1"/>
</dbReference>
<feature type="binding site" evidence="12">
    <location>
        <position position="193"/>
    </location>
    <ligand>
        <name>[4Fe-4S] cluster</name>
        <dbReference type="ChEBI" id="CHEBI:49883"/>
    </ligand>
</feature>
<keyword evidence="10 12" id="KW-0456">Lyase</keyword>
<accession>A0A1G7E617</accession>
<dbReference type="InterPro" id="IPR004035">
    <property type="entry name" value="Endouclease-III_FeS-bd_BS"/>
</dbReference>
<dbReference type="InterPro" id="IPR011257">
    <property type="entry name" value="DNA_glycosylase"/>
</dbReference>
<evidence type="ECO:0000256" key="9">
    <source>
        <dbReference type="ARBA" id="ARBA00023204"/>
    </source>
</evidence>
<comment type="function">
    <text evidence="12">DNA repair enzyme that has both DNA N-glycosylase activity and AP-lyase activity. The DNA N-glycosylase activity releases various damaged pyrimidines from DNA by cleaving the N-glycosidic bond, leaving an AP (apurinic/apyrimidinic) site. The AP-lyase activity cleaves the phosphodiester bond 3' to the AP site by a beta-elimination, leaving a 3'-terminal unsaturated sugar and a product with a terminal 5'-phosphate.</text>
</comment>
<proteinExistence type="inferred from homology"/>
<keyword evidence="5 12" id="KW-0378">Hydrolase</keyword>
<dbReference type="EMBL" id="FNAQ01000018">
    <property type="protein sequence ID" value="SDE59131.1"/>
    <property type="molecule type" value="Genomic_DNA"/>
</dbReference>
<dbReference type="FunFam" id="1.10.1670.10:FF:000001">
    <property type="entry name" value="Endonuclease III"/>
    <property type="match status" value="1"/>
</dbReference>
<keyword evidence="15" id="KW-1185">Reference proteome</keyword>
<dbReference type="HAMAP" id="MF_00942">
    <property type="entry name" value="Nth"/>
    <property type="match status" value="1"/>
</dbReference>
<dbReference type="Gene3D" id="1.10.1670.10">
    <property type="entry name" value="Helix-hairpin-Helix base-excision DNA repair enzymes (C-terminal)"/>
    <property type="match status" value="1"/>
</dbReference>
<comment type="similarity">
    <text evidence="1 12">Belongs to the Nth/MutY family.</text>
</comment>
<dbReference type="GO" id="GO:0003677">
    <property type="term" value="F:DNA binding"/>
    <property type="evidence" value="ECO:0007669"/>
    <property type="project" value="UniProtKB-UniRule"/>
</dbReference>
<dbReference type="InterPro" id="IPR023170">
    <property type="entry name" value="HhH_base_excis_C"/>
</dbReference>
<evidence type="ECO:0000313" key="14">
    <source>
        <dbReference type="EMBL" id="SDE59131.1"/>
    </source>
</evidence>